<organism evidence="8 9">
    <name type="scientific">Sporobacter termitidis DSM 10068</name>
    <dbReference type="NCBI Taxonomy" id="1123282"/>
    <lineage>
        <taxon>Bacteria</taxon>
        <taxon>Bacillati</taxon>
        <taxon>Bacillota</taxon>
        <taxon>Clostridia</taxon>
        <taxon>Eubacteriales</taxon>
        <taxon>Oscillospiraceae</taxon>
        <taxon>Sporobacter</taxon>
    </lineage>
</organism>
<comment type="subunit">
    <text evidence="7">Homodimer.</text>
</comment>
<keyword evidence="9" id="KW-1185">Reference proteome</keyword>
<dbReference type="GO" id="GO:0005737">
    <property type="term" value="C:cytoplasm"/>
    <property type="evidence" value="ECO:0007669"/>
    <property type="project" value="UniProtKB-SubCell"/>
</dbReference>
<dbReference type="Gene3D" id="3.40.1280.10">
    <property type="match status" value="1"/>
</dbReference>
<keyword evidence="1 7" id="KW-0963">Cytoplasm</keyword>
<protein>
    <recommendedName>
        <fullName evidence="7">Ribosomal RNA large subunit methyltransferase H</fullName>
        <ecNumber evidence="7">2.1.1.177</ecNumber>
    </recommendedName>
    <alternativeName>
        <fullName evidence="7">23S rRNA (pseudouridine1915-N3)-methyltransferase</fullName>
    </alternativeName>
    <alternativeName>
        <fullName evidence="7">23S rRNA m3Psi1915 methyltransferase</fullName>
    </alternativeName>
    <alternativeName>
        <fullName evidence="7">rRNA (pseudouridine-N3-)-methyltransferase RlmH</fullName>
    </alternativeName>
</protein>
<dbReference type="AlphaFoldDB" id="A0A1M5UN46"/>
<feature type="binding site" evidence="7">
    <location>
        <begin position="128"/>
        <end position="133"/>
    </location>
    <ligand>
        <name>S-adenosyl-L-methionine</name>
        <dbReference type="ChEBI" id="CHEBI:59789"/>
    </ligand>
</feature>
<dbReference type="InterPro" id="IPR029028">
    <property type="entry name" value="Alpha/beta_knot_MTases"/>
</dbReference>
<keyword evidence="2 7" id="KW-0698">rRNA processing</keyword>
<dbReference type="HAMAP" id="MF_00658">
    <property type="entry name" value="23SrRNA_methyltr_H"/>
    <property type="match status" value="1"/>
</dbReference>
<dbReference type="Proteomes" id="UP000183995">
    <property type="component" value="Unassembled WGS sequence"/>
</dbReference>
<evidence type="ECO:0000313" key="9">
    <source>
        <dbReference type="Proteomes" id="UP000183995"/>
    </source>
</evidence>
<dbReference type="InterPro" id="IPR029026">
    <property type="entry name" value="tRNA_m1G_MTases_N"/>
</dbReference>
<accession>A0A1M5UN46</accession>
<dbReference type="EMBL" id="FQXV01000001">
    <property type="protein sequence ID" value="SHH64462.1"/>
    <property type="molecule type" value="Genomic_DNA"/>
</dbReference>
<dbReference type="RefSeq" id="WP_073076127.1">
    <property type="nucleotide sequence ID" value="NZ_FQXV01000001.1"/>
</dbReference>
<feature type="binding site" evidence="7">
    <location>
        <position position="77"/>
    </location>
    <ligand>
        <name>S-adenosyl-L-methionine</name>
        <dbReference type="ChEBI" id="CHEBI:59789"/>
    </ligand>
</feature>
<reference evidence="8 9" key="1">
    <citation type="submission" date="2016-11" db="EMBL/GenBank/DDBJ databases">
        <authorList>
            <person name="Jaros S."/>
            <person name="Januszkiewicz K."/>
            <person name="Wedrychowicz H."/>
        </authorList>
    </citation>
    <scope>NUCLEOTIDE SEQUENCE [LARGE SCALE GENOMIC DNA]</scope>
    <source>
        <strain evidence="8 9">DSM 10068</strain>
    </source>
</reference>
<comment type="similarity">
    <text evidence="6 7">Belongs to the RNA methyltransferase RlmH family.</text>
</comment>
<dbReference type="PANTHER" id="PTHR33603">
    <property type="entry name" value="METHYLTRANSFERASE"/>
    <property type="match status" value="1"/>
</dbReference>
<evidence type="ECO:0000256" key="7">
    <source>
        <dbReference type="HAMAP-Rule" id="MF_00658"/>
    </source>
</evidence>
<dbReference type="SUPFAM" id="SSF75217">
    <property type="entry name" value="alpha/beta knot"/>
    <property type="match status" value="1"/>
</dbReference>
<evidence type="ECO:0000256" key="2">
    <source>
        <dbReference type="ARBA" id="ARBA00022552"/>
    </source>
</evidence>
<dbReference type="PANTHER" id="PTHR33603:SF1">
    <property type="entry name" value="RIBOSOMAL RNA LARGE SUBUNIT METHYLTRANSFERASE H"/>
    <property type="match status" value="1"/>
</dbReference>
<comment type="catalytic activity">
    <reaction evidence="7">
        <text>pseudouridine(1915) in 23S rRNA + S-adenosyl-L-methionine = N(3)-methylpseudouridine(1915) in 23S rRNA + S-adenosyl-L-homocysteine + H(+)</text>
        <dbReference type="Rhea" id="RHEA:42752"/>
        <dbReference type="Rhea" id="RHEA-COMP:10221"/>
        <dbReference type="Rhea" id="RHEA-COMP:10222"/>
        <dbReference type="ChEBI" id="CHEBI:15378"/>
        <dbReference type="ChEBI" id="CHEBI:57856"/>
        <dbReference type="ChEBI" id="CHEBI:59789"/>
        <dbReference type="ChEBI" id="CHEBI:65314"/>
        <dbReference type="ChEBI" id="CHEBI:74486"/>
        <dbReference type="EC" id="2.1.1.177"/>
    </reaction>
</comment>
<evidence type="ECO:0000256" key="4">
    <source>
        <dbReference type="ARBA" id="ARBA00022679"/>
    </source>
</evidence>
<evidence type="ECO:0000256" key="6">
    <source>
        <dbReference type="ARBA" id="ARBA00038303"/>
    </source>
</evidence>
<keyword evidence="3 7" id="KW-0489">Methyltransferase</keyword>
<proteinExistence type="inferred from homology"/>
<comment type="subcellular location">
    <subcellularLocation>
        <location evidence="7">Cytoplasm</location>
    </subcellularLocation>
</comment>
<name>A0A1M5UN46_9FIRM</name>
<dbReference type="OrthoDB" id="9806643at2"/>
<dbReference type="InterPro" id="IPR003742">
    <property type="entry name" value="RlmH-like"/>
</dbReference>
<dbReference type="CDD" id="cd18081">
    <property type="entry name" value="RlmH-like"/>
    <property type="match status" value="1"/>
</dbReference>
<comment type="function">
    <text evidence="7">Specifically methylates the pseudouridine at position 1915 (m3Psi1915) in 23S rRNA.</text>
</comment>
<evidence type="ECO:0000256" key="3">
    <source>
        <dbReference type="ARBA" id="ARBA00022603"/>
    </source>
</evidence>
<dbReference type="GO" id="GO:0070038">
    <property type="term" value="F:rRNA (pseudouridine-N3-)-methyltransferase activity"/>
    <property type="evidence" value="ECO:0007669"/>
    <property type="project" value="UniProtKB-UniRule"/>
</dbReference>
<keyword evidence="5 7" id="KW-0949">S-adenosyl-L-methionine</keyword>
<evidence type="ECO:0000313" key="8">
    <source>
        <dbReference type="EMBL" id="SHH64462.1"/>
    </source>
</evidence>
<dbReference type="NCBIfam" id="NF000985">
    <property type="entry name" value="PRK00103.1-3"/>
    <property type="match status" value="1"/>
</dbReference>
<keyword evidence="4 7" id="KW-0808">Transferase</keyword>
<dbReference type="PIRSF" id="PIRSF004505">
    <property type="entry name" value="MT_bac"/>
    <property type="match status" value="1"/>
</dbReference>
<evidence type="ECO:0000256" key="5">
    <source>
        <dbReference type="ARBA" id="ARBA00022691"/>
    </source>
</evidence>
<dbReference type="EC" id="2.1.1.177" evidence="7"/>
<sequence>MLQIRFICVGKLKEKFYKDAAGEYLKRLSAYCKTELDELPESRLGDRPSPAEIDAALKAEADGILTRLPAGAAAVALCVEGEERDSAGMAALLQKYAANGISKICFVIGGSCGLHRTIKERADVRLSMSRMTFPHHLARIMLLEQVYRAFKIAEGGKYHK</sequence>
<feature type="binding site" evidence="7">
    <location>
        <position position="109"/>
    </location>
    <ligand>
        <name>S-adenosyl-L-methionine</name>
        <dbReference type="ChEBI" id="CHEBI:59789"/>
    </ligand>
</feature>
<evidence type="ECO:0000256" key="1">
    <source>
        <dbReference type="ARBA" id="ARBA00022490"/>
    </source>
</evidence>
<dbReference type="Pfam" id="PF02590">
    <property type="entry name" value="SPOUT_MTase"/>
    <property type="match status" value="1"/>
</dbReference>
<dbReference type="STRING" id="1123282.SAMN02745823_00600"/>
<gene>
    <name evidence="7" type="primary">rlmH</name>
    <name evidence="8" type="ORF">SAMN02745823_00600</name>
</gene>